<proteinExistence type="predicted"/>
<sequence length="255" mass="26085">MTLSTEIVTILAGVDETAAMRGRPERDLPGTSAESRLEAMFGAIEHTILPRRLNFSSEDGIRLELTARSGRLFAPGGASGLADVARALVAHARRAGPHAVSSTPTSDDGEDGDVSFALAELRAACVQAAAAAPEADAAPETVTDDGSFYGLIARACPVRAEFAEDGTRLRDTGDASLPDAAGAAALLAELAALEGDMAALGDAPALVVLGEGREGDLVLCGDETGAVVGRLGVAGWSELVRLWDAVVPPAVEQDE</sequence>
<dbReference type="RefSeq" id="WP_263334786.1">
    <property type="nucleotide sequence ID" value="NZ_JAOVQO010000006.1"/>
</dbReference>
<keyword evidence="2" id="KW-1185">Reference proteome</keyword>
<protein>
    <submittedName>
        <fullName evidence="1">Uncharacterized protein</fullName>
    </submittedName>
</protein>
<name>A0ABT2X1S4_9RHOB</name>
<accession>A0ABT2X1S4</accession>
<dbReference type="Proteomes" id="UP001209535">
    <property type="component" value="Unassembled WGS sequence"/>
</dbReference>
<dbReference type="EMBL" id="JAOVQO010000006">
    <property type="protein sequence ID" value="MCU9847892.1"/>
    <property type="molecule type" value="Genomic_DNA"/>
</dbReference>
<reference evidence="1 2" key="1">
    <citation type="submission" date="2022-10" db="EMBL/GenBank/DDBJ databases">
        <title>Defluviimonas sp. nov., isolated from ocean surface sediments.</title>
        <authorList>
            <person name="He W."/>
            <person name="Wang L."/>
            <person name="Zhang D.-F."/>
        </authorList>
    </citation>
    <scope>NUCLEOTIDE SEQUENCE [LARGE SCALE GENOMIC DNA]</scope>
    <source>
        <strain evidence="1 2">WL0024</strain>
    </source>
</reference>
<gene>
    <name evidence="1" type="ORF">OEZ60_07715</name>
</gene>
<organism evidence="1 2">
    <name type="scientific">Albidovulum salinarum</name>
    <dbReference type="NCBI Taxonomy" id="2984153"/>
    <lineage>
        <taxon>Bacteria</taxon>
        <taxon>Pseudomonadati</taxon>
        <taxon>Pseudomonadota</taxon>
        <taxon>Alphaproteobacteria</taxon>
        <taxon>Rhodobacterales</taxon>
        <taxon>Paracoccaceae</taxon>
        <taxon>Albidovulum</taxon>
    </lineage>
</organism>
<comment type="caution">
    <text evidence="1">The sequence shown here is derived from an EMBL/GenBank/DDBJ whole genome shotgun (WGS) entry which is preliminary data.</text>
</comment>
<evidence type="ECO:0000313" key="2">
    <source>
        <dbReference type="Proteomes" id="UP001209535"/>
    </source>
</evidence>
<evidence type="ECO:0000313" key="1">
    <source>
        <dbReference type="EMBL" id="MCU9847892.1"/>
    </source>
</evidence>